<comment type="caution">
    <text evidence="2">The sequence shown here is derived from an EMBL/GenBank/DDBJ whole genome shotgun (WGS) entry which is preliminary data.</text>
</comment>
<proteinExistence type="predicted"/>
<evidence type="ECO:0000313" key="3">
    <source>
        <dbReference type="Proteomes" id="UP001553161"/>
    </source>
</evidence>
<sequence>MPGLTKSLWVSIALLGLASAVAAEGDKTRRAERLDPLVLDAATGFSITSYEIETGVYYRWRIQADGLEEYKLLAPGLFRESWIDQVVIEDKEVKPFGLHAVEFDDEGEIDIWFIPQRPGEYPFYVEGLDTQGFRGVFVVR</sequence>
<reference evidence="2 3" key="1">
    <citation type="submission" date="2024-07" db="EMBL/GenBank/DDBJ databases">
        <authorList>
            <person name="Kang M."/>
        </authorList>
    </citation>
    <scope>NUCLEOTIDE SEQUENCE [LARGE SCALE GENOMIC DNA]</scope>
    <source>
        <strain evidence="2 3">DFM31</strain>
    </source>
</reference>
<feature type="chain" id="PRO_5046554390" description="Copper-binding protein" evidence="1">
    <location>
        <begin position="23"/>
        <end position="140"/>
    </location>
</feature>
<evidence type="ECO:0000313" key="2">
    <source>
        <dbReference type="EMBL" id="MEV8468098.1"/>
    </source>
</evidence>
<dbReference type="Proteomes" id="UP001553161">
    <property type="component" value="Unassembled WGS sequence"/>
</dbReference>
<dbReference type="EMBL" id="JBFBVU010000022">
    <property type="protein sequence ID" value="MEV8468098.1"/>
    <property type="molecule type" value="Genomic_DNA"/>
</dbReference>
<accession>A0ABV3L9B4</accession>
<keyword evidence="1" id="KW-0732">Signal</keyword>
<keyword evidence="3" id="KW-1185">Reference proteome</keyword>
<evidence type="ECO:0008006" key="4">
    <source>
        <dbReference type="Google" id="ProtNLM"/>
    </source>
</evidence>
<organism evidence="2 3">
    <name type="scientific">Meridianimarinicoccus marinus</name>
    <dbReference type="NCBI Taxonomy" id="3231483"/>
    <lineage>
        <taxon>Bacteria</taxon>
        <taxon>Pseudomonadati</taxon>
        <taxon>Pseudomonadota</taxon>
        <taxon>Alphaproteobacteria</taxon>
        <taxon>Rhodobacterales</taxon>
        <taxon>Paracoccaceae</taxon>
        <taxon>Meridianimarinicoccus</taxon>
    </lineage>
</organism>
<feature type="signal peptide" evidence="1">
    <location>
        <begin position="1"/>
        <end position="22"/>
    </location>
</feature>
<protein>
    <recommendedName>
        <fullName evidence="4">Copper-binding protein</fullName>
    </recommendedName>
</protein>
<dbReference type="RefSeq" id="WP_366194053.1">
    <property type="nucleotide sequence ID" value="NZ_JBFBVU010000022.1"/>
</dbReference>
<evidence type="ECO:0000256" key="1">
    <source>
        <dbReference type="SAM" id="SignalP"/>
    </source>
</evidence>
<gene>
    <name evidence="2" type="ORF">AB0T83_15075</name>
</gene>
<name>A0ABV3L9B4_9RHOB</name>